<organism evidence="1 2">
    <name type="scientific">Desulforhopalus singaporensis</name>
    <dbReference type="NCBI Taxonomy" id="91360"/>
    <lineage>
        <taxon>Bacteria</taxon>
        <taxon>Pseudomonadati</taxon>
        <taxon>Thermodesulfobacteriota</taxon>
        <taxon>Desulfobulbia</taxon>
        <taxon>Desulfobulbales</taxon>
        <taxon>Desulfocapsaceae</taxon>
        <taxon>Desulforhopalus</taxon>
    </lineage>
</organism>
<dbReference type="EMBL" id="FNJI01000001">
    <property type="protein sequence ID" value="SDO40761.1"/>
    <property type="molecule type" value="Genomic_DNA"/>
</dbReference>
<dbReference type="STRING" id="91360.SAMN05660330_00213"/>
<dbReference type="InterPro" id="IPR008551">
    <property type="entry name" value="TANGO2"/>
</dbReference>
<dbReference type="PANTHER" id="PTHR17985:SF8">
    <property type="entry name" value="TRANSPORT AND GOLGI ORGANIZATION PROTEIN 2 HOMOLOG"/>
    <property type="match status" value="1"/>
</dbReference>
<protein>
    <submittedName>
        <fullName evidence="1">Uncharacterized conserved protein, contains NRDE domain</fullName>
    </submittedName>
</protein>
<dbReference type="RefSeq" id="WP_092218876.1">
    <property type="nucleotide sequence ID" value="NZ_FNJI01000001.1"/>
</dbReference>
<sequence>MCLLFISYKGAPGVRLVVAANRDEFLDRPTVCLDVIDENRKILGGRDLRCGGTWLAVASGGRIGAITNYRDPSMTKENAPSRGDIILDFLRQKVSASVYLHKLHRRKSEYNGFNLVLADDTGLWYYSNISCEIKQLFPGFYGLSNHLLDTPWPKVERGKKMLRPLMEGVTQVDQKSIFHILNDSCVPDFSRLPDTGVGPEWEKLLGTIFIDGPGYGTRSSAVVTVYESGRVSFGEQTYLRRPDRVMSTFVVQKEMDPPGQAGRDR</sequence>
<accession>A0A1H0JBQ4</accession>
<keyword evidence="2" id="KW-1185">Reference proteome</keyword>
<reference evidence="1 2" key="1">
    <citation type="submission" date="2016-10" db="EMBL/GenBank/DDBJ databases">
        <authorList>
            <person name="de Groot N.N."/>
        </authorList>
    </citation>
    <scope>NUCLEOTIDE SEQUENCE [LARGE SCALE GENOMIC DNA]</scope>
    <source>
        <strain evidence="1 2">DSM 12130</strain>
    </source>
</reference>
<dbReference type="OrthoDB" id="4380123at2"/>
<dbReference type="PANTHER" id="PTHR17985">
    <property type="entry name" value="SER/THR-RICH PROTEIN T10 IN DGCR REGION"/>
    <property type="match status" value="1"/>
</dbReference>
<gene>
    <name evidence="1" type="ORF">SAMN05660330_00213</name>
</gene>
<evidence type="ECO:0000313" key="1">
    <source>
        <dbReference type="EMBL" id="SDO40761.1"/>
    </source>
</evidence>
<dbReference type="AlphaFoldDB" id="A0A1H0JBQ4"/>
<evidence type="ECO:0000313" key="2">
    <source>
        <dbReference type="Proteomes" id="UP000199073"/>
    </source>
</evidence>
<proteinExistence type="predicted"/>
<dbReference type="Proteomes" id="UP000199073">
    <property type="component" value="Unassembled WGS sequence"/>
</dbReference>
<name>A0A1H0JBQ4_9BACT</name>
<dbReference type="Pfam" id="PF05742">
    <property type="entry name" value="TANGO2"/>
    <property type="match status" value="1"/>
</dbReference>